<reference evidence="2 3" key="1">
    <citation type="submission" date="2021-05" db="EMBL/GenBank/DDBJ databases">
        <title>Genome Assembly of Synthetic Allotetraploid Brassica napus Reveals Homoeologous Exchanges between Subgenomes.</title>
        <authorList>
            <person name="Davis J.T."/>
        </authorList>
    </citation>
    <scope>NUCLEOTIDE SEQUENCE [LARGE SCALE GENOMIC DNA]</scope>
    <source>
        <strain evidence="3">cv. Da-Ae</strain>
        <tissue evidence="2">Seedling</tissue>
    </source>
</reference>
<dbReference type="SUPFAM" id="SSF52266">
    <property type="entry name" value="SGNH hydrolase"/>
    <property type="match status" value="1"/>
</dbReference>
<dbReference type="EMBL" id="JAGKQM010000015">
    <property type="protein sequence ID" value="KAH0878353.1"/>
    <property type="molecule type" value="Genomic_DNA"/>
</dbReference>
<dbReference type="Proteomes" id="UP000824890">
    <property type="component" value="Unassembled WGS sequence"/>
</dbReference>
<proteinExistence type="inferred from homology"/>
<dbReference type="Pfam" id="PF00657">
    <property type="entry name" value="Lipase_GDSL"/>
    <property type="match status" value="1"/>
</dbReference>
<dbReference type="CDD" id="cd01837">
    <property type="entry name" value="SGNH_plant_lipase_like"/>
    <property type="match status" value="1"/>
</dbReference>
<protein>
    <submittedName>
        <fullName evidence="2">Uncharacterized protein</fullName>
    </submittedName>
</protein>
<comment type="caution">
    <text evidence="2">The sequence shown here is derived from an EMBL/GenBank/DDBJ whole genome shotgun (WGS) entry which is preliminary data.</text>
</comment>
<dbReference type="InterPro" id="IPR036514">
    <property type="entry name" value="SGNH_hydro_sf"/>
</dbReference>
<gene>
    <name evidence="2" type="ORF">HID58_065747</name>
</gene>
<name>A0ABQ7ZDZ6_BRANA</name>
<accession>A0ABQ7ZDZ6</accession>
<evidence type="ECO:0000313" key="2">
    <source>
        <dbReference type="EMBL" id="KAH0878353.1"/>
    </source>
</evidence>
<dbReference type="Gene3D" id="3.40.50.1110">
    <property type="entry name" value="SGNH hydrolase"/>
    <property type="match status" value="1"/>
</dbReference>
<dbReference type="PROSITE" id="PS01098">
    <property type="entry name" value="LIPASE_GDSL_SER"/>
    <property type="match status" value="1"/>
</dbReference>
<dbReference type="InterPro" id="IPR008265">
    <property type="entry name" value="Lipase_GDSL_AS"/>
</dbReference>
<dbReference type="PANTHER" id="PTHR45642">
    <property type="entry name" value="GDSL ESTERASE/LIPASE EXL3"/>
    <property type="match status" value="1"/>
</dbReference>
<dbReference type="InterPro" id="IPR001087">
    <property type="entry name" value="GDSL"/>
</dbReference>
<organism evidence="2 3">
    <name type="scientific">Brassica napus</name>
    <name type="common">Rape</name>
    <dbReference type="NCBI Taxonomy" id="3708"/>
    <lineage>
        <taxon>Eukaryota</taxon>
        <taxon>Viridiplantae</taxon>
        <taxon>Streptophyta</taxon>
        <taxon>Embryophyta</taxon>
        <taxon>Tracheophyta</taxon>
        <taxon>Spermatophyta</taxon>
        <taxon>Magnoliopsida</taxon>
        <taxon>eudicotyledons</taxon>
        <taxon>Gunneridae</taxon>
        <taxon>Pentapetalae</taxon>
        <taxon>rosids</taxon>
        <taxon>malvids</taxon>
        <taxon>Brassicales</taxon>
        <taxon>Brassicaceae</taxon>
        <taxon>Brassiceae</taxon>
        <taxon>Brassica</taxon>
    </lineage>
</organism>
<evidence type="ECO:0000313" key="3">
    <source>
        <dbReference type="Proteomes" id="UP000824890"/>
    </source>
</evidence>
<evidence type="ECO:0000256" key="1">
    <source>
        <dbReference type="ARBA" id="ARBA00008668"/>
    </source>
</evidence>
<comment type="similarity">
    <text evidence="1">Belongs to the 'GDSL' lipolytic enzyme family.</text>
</comment>
<dbReference type="InterPro" id="IPR035669">
    <property type="entry name" value="SGNH_plant_lipase-like"/>
</dbReference>
<dbReference type="PANTHER" id="PTHR45642:SF52">
    <property type="entry name" value="GDSL-LIKE LIPASE_ACYLHYDROLASE"/>
    <property type="match status" value="1"/>
</dbReference>
<sequence>MLLRHLLAILKLCRTEDIYKDDNQVVFEFDIRTWIVNALALSFVCLFSVGHAQELSGNARVSALFAFGDSMLDTGNNNNLRTLTKCNFFPYGRDFAGGKATGRFGNGRVFSDLIAEGLSLKTLLPAYRDPNLSNNDLSTGVCFASGGSGLDERTASSQGVIWVTDQVKDFKEYVTRLNGVVGEQTNALISNAVYLISAGNNDLAITFATGRTQSTISDYTNLMVTWTDNLLKSLYDTGARKFAVLGTLPLGCLPGARDAAGNFLKVCAYPANQWADTFNKKLAAKLNNLGTTLPGSKFVYVDMYNSLLDLINNPQASGFIDAADGCYMPTISPVPCPDASRYVFWDIGHPSEKSYQTISPKIIEELKEKLA</sequence>
<keyword evidence="3" id="KW-1185">Reference proteome</keyword>
<dbReference type="InterPro" id="IPR050592">
    <property type="entry name" value="GDSL_lipolytic_enzyme"/>
</dbReference>